<comment type="caution">
    <text evidence="1">The sequence shown here is derived from an EMBL/GenBank/DDBJ whole genome shotgun (WGS) entry which is preliminary data.</text>
</comment>
<dbReference type="GO" id="GO:0003677">
    <property type="term" value="F:DNA binding"/>
    <property type="evidence" value="ECO:0007669"/>
    <property type="project" value="InterPro"/>
</dbReference>
<dbReference type="SUPFAM" id="SSF53041">
    <property type="entry name" value="Resolvase-like"/>
    <property type="match status" value="1"/>
</dbReference>
<evidence type="ECO:0000313" key="2">
    <source>
        <dbReference type="Proteomes" id="UP000247480"/>
    </source>
</evidence>
<dbReference type="Proteomes" id="UP000247480">
    <property type="component" value="Unassembled WGS sequence"/>
</dbReference>
<dbReference type="Gene3D" id="3.40.50.1390">
    <property type="entry name" value="Resolvase, N-terminal catalytic domain"/>
    <property type="match status" value="1"/>
</dbReference>
<dbReference type="Pfam" id="PF00239">
    <property type="entry name" value="Resolvase"/>
    <property type="match status" value="1"/>
</dbReference>
<dbReference type="SMART" id="SM00857">
    <property type="entry name" value="Resolvase"/>
    <property type="match status" value="1"/>
</dbReference>
<sequence>MTTLNVARIYLRFSTEDQDLQRQEAIIGKARTSNLEPRTSGYYVAAGLSRKRLGARSDRPELMRMIEDLQPGEVVIAEKADRISRHCSPAPCSLRINLYQRLTSAQAEYVFLGPEIYSNRLELYLACSPQRYLCQL</sequence>
<proteinExistence type="predicted"/>
<dbReference type="EMBL" id="BGJZ01000048">
    <property type="protein sequence ID" value="GBH07729.1"/>
    <property type="molecule type" value="Genomic_DNA"/>
</dbReference>
<dbReference type="InterPro" id="IPR036162">
    <property type="entry name" value="Resolvase-like_N_sf"/>
</dbReference>
<dbReference type="InterPro" id="IPR006119">
    <property type="entry name" value="Resolv_N"/>
</dbReference>
<evidence type="ECO:0000313" key="1">
    <source>
        <dbReference type="EMBL" id="GBH07729.1"/>
    </source>
</evidence>
<dbReference type="AlphaFoldDB" id="A0A2V0Q518"/>
<accession>A0A2V0Q518</accession>
<protein>
    <submittedName>
        <fullName evidence="1">Site-specific DNA recombinase related to the DNA invertase Pin</fullName>
    </submittedName>
</protein>
<gene>
    <name evidence="1" type="ORF">KPSA1_01089</name>
</gene>
<reference evidence="1 2" key="1">
    <citation type="submission" date="2018-04" db="EMBL/GenBank/DDBJ databases">
        <title>Draft genome sequence of Pseudomonas syringae pv. actinidiae biovar 1 strains isolated from kiwifruit in Kagawa prefecture.</title>
        <authorList>
            <person name="Tabuchi M."/>
            <person name="Saito M."/>
            <person name="Fujiwara S."/>
            <person name="Sasa N."/>
            <person name="Akimitsu K."/>
            <person name="Gomi K."/>
            <person name="Konishi-Sugita S."/>
            <person name="Hamano K."/>
            <person name="Kataoka I."/>
        </authorList>
    </citation>
    <scope>NUCLEOTIDE SEQUENCE [LARGE SCALE GENOMIC DNA]</scope>
    <source>
        <strain evidence="1 2">MAFF212206</strain>
    </source>
</reference>
<dbReference type="GO" id="GO:0000150">
    <property type="term" value="F:DNA strand exchange activity"/>
    <property type="evidence" value="ECO:0007669"/>
    <property type="project" value="InterPro"/>
</dbReference>
<dbReference type="PROSITE" id="PS51736">
    <property type="entry name" value="RECOMBINASES_3"/>
    <property type="match status" value="1"/>
</dbReference>
<name>A0A2V0Q518_PSESF</name>
<organism evidence="1 2">
    <name type="scientific">Pseudomonas syringae pv. actinidiae</name>
    <dbReference type="NCBI Taxonomy" id="103796"/>
    <lineage>
        <taxon>Bacteria</taxon>
        <taxon>Pseudomonadati</taxon>
        <taxon>Pseudomonadota</taxon>
        <taxon>Gammaproteobacteria</taxon>
        <taxon>Pseudomonadales</taxon>
        <taxon>Pseudomonadaceae</taxon>
        <taxon>Pseudomonas</taxon>
        <taxon>Pseudomonas syringae</taxon>
    </lineage>
</organism>